<keyword evidence="1" id="KW-0812">Transmembrane</keyword>
<dbReference type="RefSeq" id="WP_169946207.1">
    <property type="nucleotide sequence ID" value="NZ_CP053015.1"/>
</dbReference>
<proteinExistence type="predicted"/>
<dbReference type="EMBL" id="CP053015">
    <property type="protein sequence ID" value="QJQ32696.1"/>
    <property type="molecule type" value="Genomic_DNA"/>
</dbReference>
<keyword evidence="1" id="KW-1133">Transmembrane helix</keyword>
<protein>
    <submittedName>
        <fullName evidence="2">DUF3147 family protein</fullName>
    </submittedName>
</protein>
<sequence>MTTAFLVRVVLSGLVVALIALVARKSPGLGGLIASLPLVSTLGMIWLWHDTGDRLAVADYVQSSLLYFLPSIPMFILIPWMLRHGWNFWLTLMAGALLTMLLYAMMNRWLASQGISL</sequence>
<dbReference type="KEGG" id="slan:GV829_09775"/>
<evidence type="ECO:0000256" key="1">
    <source>
        <dbReference type="SAM" id="Phobius"/>
    </source>
</evidence>
<evidence type="ECO:0000313" key="3">
    <source>
        <dbReference type="Proteomes" id="UP000503018"/>
    </source>
</evidence>
<evidence type="ECO:0000313" key="2">
    <source>
        <dbReference type="EMBL" id="QJQ32696.1"/>
    </source>
</evidence>
<dbReference type="Proteomes" id="UP000503018">
    <property type="component" value="Chromosome"/>
</dbReference>
<keyword evidence="3" id="KW-1185">Reference proteome</keyword>
<accession>A0A6M4AVH8</accession>
<dbReference type="NCBIfam" id="NF006749">
    <property type="entry name" value="PRK09272.1-2"/>
    <property type="match status" value="1"/>
</dbReference>
<reference evidence="2 3" key="1">
    <citation type="submission" date="2020-01" db="EMBL/GenBank/DDBJ databases">
        <title>Sphingomonas sp. strain CSW-10.</title>
        <authorList>
            <person name="Chen W.-M."/>
        </authorList>
    </citation>
    <scope>NUCLEOTIDE SEQUENCE [LARGE SCALE GENOMIC DNA]</scope>
    <source>
        <strain evidence="2 3">CSW-10</strain>
    </source>
</reference>
<dbReference type="AlphaFoldDB" id="A0A6M4AVH8"/>
<feature type="transmembrane region" description="Helical" evidence="1">
    <location>
        <begin position="88"/>
        <end position="106"/>
    </location>
</feature>
<feature type="transmembrane region" description="Helical" evidence="1">
    <location>
        <begin position="5"/>
        <end position="23"/>
    </location>
</feature>
<keyword evidence="1" id="KW-0472">Membrane</keyword>
<gene>
    <name evidence="2" type="ORF">GV829_09775</name>
</gene>
<organism evidence="2 3">
    <name type="scientific">Sphingomonas lacunae</name>
    <dbReference type="NCBI Taxonomy" id="2698828"/>
    <lineage>
        <taxon>Bacteria</taxon>
        <taxon>Pseudomonadati</taxon>
        <taxon>Pseudomonadota</taxon>
        <taxon>Alphaproteobacteria</taxon>
        <taxon>Sphingomonadales</taxon>
        <taxon>Sphingomonadaceae</taxon>
        <taxon>Sphingomonas</taxon>
    </lineage>
</organism>
<feature type="transmembrane region" description="Helical" evidence="1">
    <location>
        <begin position="29"/>
        <end position="48"/>
    </location>
</feature>
<dbReference type="InterPro" id="IPR058117">
    <property type="entry name" value="BV97_02767-like"/>
</dbReference>
<name>A0A6M4AVH8_9SPHN</name>
<feature type="transmembrane region" description="Helical" evidence="1">
    <location>
        <begin position="60"/>
        <end position="82"/>
    </location>
</feature>